<gene>
    <name evidence="1" type="ORF">HPB50_012955</name>
</gene>
<dbReference type="Proteomes" id="UP000821845">
    <property type="component" value="Chromosome 7"/>
</dbReference>
<organism evidence="1 2">
    <name type="scientific">Hyalomma asiaticum</name>
    <name type="common">Tick</name>
    <dbReference type="NCBI Taxonomy" id="266040"/>
    <lineage>
        <taxon>Eukaryota</taxon>
        <taxon>Metazoa</taxon>
        <taxon>Ecdysozoa</taxon>
        <taxon>Arthropoda</taxon>
        <taxon>Chelicerata</taxon>
        <taxon>Arachnida</taxon>
        <taxon>Acari</taxon>
        <taxon>Parasitiformes</taxon>
        <taxon>Ixodida</taxon>
        <taxon>Ixodoidea</taxon>
        <taxon>Ixodidae</taxon>
        <taxon>Hyalomminae</taxon>
        <taxon>Hyalomma</taxon>
    </lineage>
</organism>
<protein>
    <submittedName>
        <fullName evidence="1">Uncharacterized protein</fullName>
    </submittedName>
</protein>
<keyword evidence="2" id="KW-1185">Reference proteome</keyword>
<dbReference type="EMBL" id="CM023487">
    <property type="protein sequence ID" value="KAH6926016.1"/>
    <property type="molecule type" value="Genomic_DNA"/>
</dbReference>
<comment type="caution">
    <text evidence="1">The sequence shown here is derived from an EMBL/GenBank/DDBJ whole genome shotgun (WGS) entry which is preliminary data.</text>
</comment>
<sequence length="243" mass="26412">MQEEERSVHVLVYIISFPKTSSPADDVAAGVSATVADPVRRQAVLGLVVPGLLFLVAGTVCAFYAFLVGVSLVAFGALLLLLPAAVCRILKSLPGQESPEHGHSKKESQRNITRDPGPTYGSRYSAAYVNPAFEPKEAMTDEENGYARVSSISTLHGGLYKPTSQKKTTPPCTLKSSPPHKYASTNSLAAELHDACRYQRSARPEPARPVNHGFRHIEFNPESPRFGEQPPRYSTVVRESPLI</sequence>
<name>A0ACB7RWG6_HYAAI</name>
<accession>A0ACB7RWG6</accession>
<proteinExistence type="predicted"/>
<evidence type="ECO:0000313" key="1">
    <source>
        <dbReference type="EMBL" id="KAH6926016.1"/>
    </source>
</evidence>
<reference evidence="1" key="1">
    <citation type="submission" date="2020-05" db="EMBL/GenBank/DDBJ databases">
        <title>Large-scale comparative analyses of tick genomes elucidate their genetic diversity and vector capacities.</title>
        <authorList>
            <person name="Jia N."/>
            <person name="Wang J."/>
            <person name="Shi W."/>
            <person name="Du L."/>
            <person name="Sun Y."/>
            <person name="Zhan W."/>
            <person name="Jiang J."/>
            <person name="Wang Q."/>
            <person name="Zhang B."/>
            <person name="Ji P."/>
            <person name="Sakyi L.B."/>
            <person name="Cui X."/>
            <person name="Yuan T."/>
            <person name="Jiang B."/>
            <person name="Yang W."/>
            <person name="Lam T.T.-Y."/>
            <person name="Chang Q."/>
            <person name="Ding S."/>
            <person name="Wang X."/>
            <person name="Zhu J."/>
            <person name="Ruan X."/>
            <person name="Zhao L."/>
            <person name="Wei J."/>
            <person name="Que T."/>
            <person name="Du C."/>
            <person name="Cheng J."/>
            <person name="Dai P."/>
            <person name="Han X."/>
            <person name="Huang E."/>
            <person name="Gao Y."/>
            <person name="Liu J."/>
            <person name="Shao H."/>
            <person name="Ye R."/>
            <person name="Li L."/>
            <person name="Wei W."/>
            <person name="Wang X."/>
            <person name="Wang C."/>
            <person name="Yang T."/>
            <person name="Huo Q."/>
            <person name="Li W."/>
            <person name="Guo W."/>
            <person name="Chen H."/>
            <person name="Zhou L."/>
            <person name="Ni X."/>
            <person name="Tian J."/>
            <person name="Zhou Y."/>
            <person name="Sheng Y."/>
            <person name="Liu T."/>
            <person name="Pan Y."/>
            <person name="Xia L."/>
            <person name="Li J."/>
            <person name="Zhao F."/>
            <person name="Cao W."/>
        </authorList>
    </citation>
    <scope>NUCLEOTIDE SEQUENCE</scope>
    <source>
        <strain evidence="1">Hyas-2018</strain>
    </source>
</reference>
<evidence type="ECO:0000313" key="2">
    <source>
        <dbReference type="Proteomes" id="UP000821845"/>
    </source>
</evidence>